<evidence type="ECO:0000313" key="2">
    <source>
        <dbReference type="EMBL" id="PPB10943.1"/>
    </source>
</evidence>
<name>A0AAP8QFX5_BRELA</name>
<evidence type="ECO:0000313" key="3">
    <source>
        <dbReference type="Proteomes" id="UP000239759"/>
    </source>
</evidence>
<dbReference type="PROSITE" id="PS50943">
    <property type="entry name" value="HTH_CROC1"/>
    <property type="match status" value="1"/>
</dbReference>
<proteinExistence type="predicted"/>
<dbReference type="AlphaFoldDB" id="A0AAP8QFX5"/>
<accession>A0AAP8QFX5</accession>
<dbReference type="EMBL" id="PRKQ01000003">
    <property type="protein sequence ID" value="PPB10943.1"/>
    <property type="molecule type" value="Genomic_DNA"/>
</dbReference>
<comment type="caution">
    <text evidence="2">The sequence shown here is derived from an EMBL/GenBank/DDBJ whole genome shotgun (WGS) entry which is preliminary data.</text>
</comment>
<dbReference type="CDD" id="cd00093">
    <property type="entry name" value="HTH_XRE"/>
    <property type="match status" value="1"/>
</dbReference>
<dbReference type="Proteomes" id="UP000239759">
    <property type="component" value="Unassembled WGS sequence"/>
</dbReference>
<dbReference type="InterPro" id="IPR010982">
    <property type="entry name" value="Lambda_DNA-bd_dom_sf"/>
</dbReference>
<gene>
    <name evidence="2" type="ORF">C4A77_04385</name>
</gene>
<feature type="domain" description="HTH cro/C1-type" evidence="1">
    <location>
        <begin position="1"/>
        <end position="55"/>
    </location>
</feature>
<sequence length="78" mass="8970">MQLERKNAGKTQDQVALETGYSSVFIKKLEAGTENPGRDTIFILSRYYGVSPEELFPDIFLDLYDRIPINVNEKNERS</sequence>
<reference evidence="2 3" key="1">
    <citation type="submission" date="2018-02" db="EMBL/GenBank/DDBJ databases">
        <title>Comparative analysis of genomes of three Brevibacillus laterosporus strains producers of potent antimicrobials isolated from silage.</title>
        <authorList>
            <person name="Kojic M."/>
            <person name="Miljkovic M."/>
            <person name="Studholme D."/>
            <person name="Filipic B."/>
        </authorList>
    </citation>
    <scope>NUCLEOTIDE SEQUENCE [LARGE SCALE GENOMIC DNA]</scope>
    <source>
        <strain evidence="2 3">BGSP11</strain>
    </source>
</reference>
<dbReference type="Gene3D" id="1.10.260.40">
    <property type="entry name" value="lambda repressor-like DNA-binding domains"/>
    <property type="match status" value="1"/>
</dbReference>
<dbReference type="SMART" id="SM00530">
    <property type="entry name" value="HTH_XRE"/>
    <property type="match status" value="1"/>
</dbReference>
<evidence type="ECO:0000259" key="1">
    <source>
        <dbReference type="PROSITE" id="PS50943"/>
    </source>
</evidence>
<dbReference type="SUPFAM" id="SSF47413">
    <property type="entry name" value="lambda repressor-like DNA-binding domains"/>
    <property type="match status" value="1"/>
</dbReference>
<organism evidence="2 3">
    <name type="scientific">Brevibacillus laterosporus</name>
    <name type="common">Bacillus laterosporus</name>
    <dbReference type="NCBI Taxonomy" id="1465"/>
    <lineage>
        <taxon>Bacteria</taxon>
        <taxon>Bacillati</taxon>
        <taxon>Bacillota</taxon>
        <taxon>Bacilli</taxon>
        <taxon>Bacillales</taxon>
        <taxon>Paenibacillaceae</taxon>
        <taxon>Brevibacillus</taxon>
    </lineage>
</organism>
<dbReference type="InterPro" id="IPR001387">
    <property type="entry name" value="Cro/C1-type_HTH"/>
</dbReference>
<dbReference type="GO" id="GO:0003677">
    <property type="term" value="F:DNA binding"/>
    <property type="evidence" value="ECO:0007669"/>
    <property type="project" value="InterPro"/>
</dbReference>
<protein>
    <submittedName>
        <fullName evidence="2">XRE family transcriptional regulator</fullName>
    </submittedName>
</protein>
<dbReference type="Pfam" id="PF01381">
    <property type="entry name" value="HTH_3"/>
    <property type="match status" value="1"/>
</dbReference>